<name>A0A1B8AS23_FUSPO</name>
<dbReference type="Gene3D" id="3.40.50.300">
    <property type="entry name" value="P-loop containing nucleotide triphosphate hydrolases"/>
    <property type="match status" value="1"/>
</dbReference>
<accession>A0A1B8AS23</accession>
<dbReference type="STRING" id="36050.A0A1B8AS23"/>
<comment type="caution">
    <text evidence="3">The sequence shown here is derived from an EMBL/GenBank/DDBJ whole genome shotgun (WGS) entry which is preliminary data.</text>
</comment>
<organism evidence="3 4">
    <name type="scientific">Fusarium poae</name>
    <dbReference type="NCBI Taxonomy" id="36050"/>
    <lineage>
        <taxon>Eukaryota</taxon>
        <taxon>Fungi</taxon>
        <taxon>Dikarya</taxon>
        <taxon>Ascomycota</taxon>
        <taxon>Pezizomycotina</taxon>
        <taxon>Sordariomycetes</taxon>
        <taxon>Hypocreomycetidae</taxon>
        <taxon>Hypocreales</taxon>
        <taxon>Nectriaceae</taxon>
        <taxon>Fusarium</taxon>
    </lineage>
</organism>
<evidence type="ECO:0000313" key="4">
    <source>
        <dbReference type="Proteomes" id="UP000091967"/>
    </source>
</evidence>
<dbReference type="OMA" id="IDHIWEG"/>
<dbReference type="InterPro" id="IPR056884">
    <property type="entry name" value="NPHP3-like_N"/>
</dbReference>
<feature type="domain" description="Nephrocystin 3-like N-terminal" evidence="2">
    <location>
        <begin position="290"/>
        <end position="452"/>
    </location>
</feature>
<sequence length="516" mass="58865">MATGLEAVGAASAILTFITFAGKIVAISYRIYEGIPTDEDELEDYAGRMLDASERIRSRNQQLHQVTPAEVKLSELAAKCVKLAGDLQKESQIITRRYQKGKFRRAVSMALRANAHKSKMKELEQSLERYKKVMETELLFKICDKSAAIERQQSQAFAKLEHDVQVLISNIASGQTKIENLVAEEAQKTREVLSINIATQIKASETRVVTDTQRQRLLKSLKPAQIRMRYNDVMSPSDASFERVFASYERVCRQDPGHKDWRKIMKGFLIGIPDRIEDGVNVGKIDCIWESFSSWLQSDDRLFWIQGKPGSGKSTLMKFIIENDNTKCLLSSWRPNTRIISYFLWKIGQESQNSIKGLLCCLLHDLLDGDDQMVDKVLDHFSFSGLRDFYQEWSSEEAEKVLFFLLYSGSCSTCIFIDGLDEISDKDGFESLIRVLQRIWKIPRVKVCVSSRLETGLIRRLEAAGPQKLRLHDLTRPEMTVYIQKQLAEYSEGLISTSKLQKMITLLLEKAEGVFL</sequence>
<keyword evidence="1" id="KW-0677">Repeat</keyword>
<dbReference type="InterPro" id="IPR027417">
    <property type="entry name" value="P-loop_NTPase"/>
</dbReference>
<dbReference type="EMBL" id="LYXU01000002">
    <property type="protein sequence ID" value="OBS23349.1"/>
    <property type="molecule type" value="Genomic_DNA"/>
</dbReference>
<gene>
    <name evidence="3" type="ORF">FPOA_03898</name>
</gene>
<keyword evidence="4" id="KW-1185">Reference proteome</keyword>
<dbReference type="PANTHER" id="PTHR10039:SF5">
    <property type="entry name" value="NACHT DOMAIN-CONTAINING PROTEIN"/>
    <property type="match status" value="1"/>
</dbReference>
<dbReference type="OrthoDB" id="5086500at2759"/>
<evidence type="ECO:0000313" key="3">
    <source>
        <dbReference type="EMBL" id="OBS23349.1"/>
    </source>
</evidence>
<protein>
    <recommendedName>
        <fullName evidence="2">Nephrocystin 3-like N-terminal domain-containing protein</fullName>
    </recommendedName>
</protein>
<evidence type="ECO:0000259" key="2">
    <source>
        <dbReference type="Pfam" id="PF24883"/>
    </source>
</evidence>
<evidence type="ECO:0000256" key="1">
    <source>
        <dbReference type="ARBA" id="ARBA00022737"/>
    </source>
</evidence>
<reference evidence="3 4" key="1">
    <citation type="submission" date="2016-06" db="EMBL/GenBank/DDBJ databases">
        <title>Living apart together: crosstalk between the core and supernumerary genomes in a fungal plant pathogen.</title>
        <authorList>
            <person name="Vanheule A."/>
            <person name="Audenaert K."/>
            <person name="Warris S."/>
            <person name="Van De Geest H."/>
            <person name="Schijlen E."/>
            <person name="Hofte M."/>
            <person name="De Saeger S."/>
            <person name="Haesaert G."/>
            <person name="Waalwijk C."/>
            <person name="Van Der Lee T."/>
        </authorList>
    </citation>
    <scope>NUCLEOTIDE SEQUENCE [LARGE SCALE GENOMIC DNA]</scope>
    <source>
        <strain evidence="3 4">2516</strain>
    </source>
</reference>
<dbReference type="PANTHER" id="PTHR10039">
    <property type="entry name" value="AMELOGENIN"/>
    <property type="match status" value="1"/>
</dbReference>
<dbReference type="SUPFAM" id="SSF52540">
    <property type="entry name" value="P-loop containing nucleoside triphosphate hydrolases"/>
    <property type="match status" value="1"/>
</dbReference>
<dbReference type="Proteomes" id="UP000091967">
    <property type="component" value="Unassembled WGS sequence"/>
</dbReference>
<proteinExistence type="predicted"/>
<dbReference type="AlphaFoldDB" id="A0A1B8AS23"/>
<dbReference type="Pfam" id="PF24883">
    <property type="entry name" value="NPHP3_N"/>
    <property type="match status" value="1"/>
</dbReference>